<name>A0ABQ5CQF0_9ASTR</name>
<feature type="compositionally biased region" description="Gly residues" evidence="1">
    <location>
        <begin position="62"/>
        <end position="77"/>
    </location>
</feature>
<evidence type="ECO:0000256" key="1">
    <source>
        <dbReference type="SAM" id="MobiDB-lite"/>
    </source>
</evidence>
<reference evidence="2" key="1">
    <citation type="journal article" date="2022" name="Int. J. Mol. Sci.">
        <title>Draft Genome of Tanacetum Coccineum: Genomic Comparison of Closely Related Tanacetum-Family Plants.</title>
        <authorList>
            <person name="Yamashiro T."/>
            <person name="Shiraishi A."/>
            <person name="Nakayama K."/>
            <person name="Satake H."/>
        </authorList>
    </citation>
    <scope>NUCLEOTIDE SEQUENCE</scope>
</reference>
<protein>
    <submittedName>
        <fullName evidence="2">Uncharacterized protein</fullName>
    </submittedName>
</protein>
<feature type="compositionally biased region" description="Basic and acidic residues" evidence="1">
    <location>
        <begin position="85"/>
        <end position="95"/>
    </location>
</feature>
<reference evidence="2" key="2">
    <citation type="submission" date="2022-01" db="EMBL/GenBank/DDBJ databases">
        <authorList>
            <person name="Yamashiro T."/>
            <person name="Shiraishi A."/>
            <person name="Satake H."/>
            <person name="Nakayama K."/>
        </authorList>
    </citation>
    <scope>NUCLEOTIDE SEQUENCE</scope>
</reference>
<keyword evidence="3" id="KW-1185">Reference proteome</keyword>
<proteinExistence type="predicted"/>
<gene>
    <name evidence="2" type="ORF">Tco_0908371</name>
</gene>
<sequence length="114" mass="12105">MTNTRSRMTPDAFEEMINRHVAEALEAHEANRILRLENANDNGGGYGNVNDNGVGDGNANDNGGGNGNGNGGIGGNNGNSNGDHNGNERGDRPVARECTYQDFMKCQPLCRSQP</sequence>
<dbReference type="Proteomes" id="UP001151760">
    <property type="component" value="Unassembled WGS sequence"/>
</dbReference>
<dbReference type="EMBL" id="BQNB010014433">
    <property type="protein sequence ID" value="GJT28096.1"/>
    <property type="molecule type" value="Genomic_DNA"/>
</dbReference>
<comment type="caution">
    <text evidence="2">The sequence shown here is derived from an EMBL/GenBank/DDBJ whole genome shotgun (WGS) entry which is preliminary data.</text>
</comment>
<evidence type="ECO:0000313" key="3">
    <source>
        <dbReference type="Proteomes" id="UP001151760"/>
    </source>
</evidence>
<evidence type="ECO:0000313" key="2">
    <source>
        <dbReference type="EMBL" id="GJT28096.1"/>
    </source>
</evidence>
<feature type="compositionally biased region" description="Low complexity" evidence="1">
    <location>
        <begin position="48"/>
        <end position="61"/>
    </location>
</feature>
<organism evidence="2 3">
    <name type="scientific">Tanacetum coccineum</name>
    <dbReference type="NCBI Taxonomy" id="301880"/>
    <lineage>
        <taxon>Eukaryota</taxon>
        <taxon>Viridiplantae</taxon>
        <taxon>Streptophyta</taxon>
        <taxon>Embryophyta</taxon>
        <taxon>Tracheophyta</taxon>
        <taxon>Spermatophyta</taxon>
        <taxon>Magnoliopsida</taxon>
        <taxon>eudicotyledons</taxon>
        <taxon>Gunneridae</taxon>
        <taxon>Pentapetalae</taxon>
        <taxon>asterids</taxon>
        <taxon>campanulids</taxon>
        <taxon>Asterales</taxon>
        <taxon>Asteraceae</taxon>
        <taxon>Asteroideae</taxon>
        <taxon>Anthemideae</taxon>
        <taxon>Anthemidinae</taxon>
        <taxon>Tanacetum</taxon>
    </lineage>
</organism>
<feature type="region of interest" description="Disordered" evidence="1">
    <location>
        <begin position="38"/>
        <end position="96"/>
    </location>
</feature>
<accession>A0ABQ5CQF0</accession>